<dbReference type="GO" id="GO:0006952">
    <property type="term" value="P:defense response"/>
    <property type="evidence" value="ECO:0007669"/>
    <property type="project" value="InterPro"/>
</dbReference>
<dbReference type="SUPFAM" id="SSF52058">
    <property type="entry name" value="L domain-like"/>
    <property type="match status" value="1"/>
</dbReference>
<dbReference type="EMBL" id="LRBV02000009">
    <property type="status" value="NOT_ANNOTATED_CDS"/>
    <property type="molecule type" value="Genomic_DNA"/>
</dbReference>
<dbReference type="Gene3D" id="3.80.10.10">
    <property type="entry name" value="Ribonuclease Inhibitor"/>
    <property type="match status" value="1"/>
</dbReference>
<dbReference type="InterPro" id="IPR044974">
    <property type="entry name" value="Disease_R_plants"/>
</dbReference>
<dbReference type="Pfam" id="PF23286">
    <property type="entry name" value="LRR_13"/>
    <property type="match status" value="1"/>
</dbReference>
<dbReference type="Gene3D" id="1.10.8.430">
    <property type="entry name" value="Helical domain of apoptotic protease-activating factors"/>
    <property type="match status" value="1"/>
</dbReference>
<evidence type="ECO:0000259" key="3">
    <source>
        <dbReference type="Pfam" id="PF23286"/>
    </source>
</evidence>
<evidence type="ECO:0000259" key="2">
    <source>
        <dbReference type="Pfam" id="PF00931"/>
    </source>
</evidence>
<name>A0A7N2MFP0_QUELO</name>
<dbReference type="GO" id="GO:0043531">
    <property type="term" value="F:ADP binding"/>
    <property type="evidence" value="ECO:0007669"/>
    <property type="project" value="InterPro"/>
</dbReference>
<dbReference type="PRINTS" id="PR00364">
    <property type="entry name" value="DISEASERSIST"/>
</dbReference>
<dbReference type="InParanoid" id="A0A7N2MFP0"/>
<dbReference type="InterPro" id="IPR027417">
    <property type="entry name" value="P-loop_NTPase"/>
</dbReference>
<dbReference type="PANTHER" id="PTHR11017:SF559">
    <property type="entry name" value="DISEASE RESISTANCE PROTEIN CHL1"/>
    <property type="match status" value="1"/>
</dbReference>
<dbReference type="AlphaFoldDB" id="A0A7N2MFP0"/>
<dbReference type="InterPro" id="IPR032675">
    <property type="entry name" value="LRR_dom_sf"/>
</dbReference>
<dbReference type="Proteomes" id="UP000594261">
    <property type="component" value="Chromosome 9"/>
</dbReference>
<sequence length="841" mass="96843">MCKPIMQIWIRVTENFEGVAVLPYAAEWQLDAHEAEVVQKIVQEIFIKLNYTFSVAPDELLGINSRAEKLKSLLAKEPNDVRIIGIWGMGGMGKTTLARVVYGMISNQFEACSFIPNVREKSKKGKLFKLQKRLLEELLMGRDMKIQDVDHGVLLIKDSLRKKKILLILDDVYNSYQLEKLARKNWFGPGSRVLITTRERSLLVTPEVNEIYEIEALNNKEALQLFSLKAFKKDRPDIDYMGLSQAFVDYSQGLPLALEILGSSLCEKSKDEWKSELDKLKEYPKKGINNVLQWSYDGLEETEKEIFLYIALYKKQLWMHDLLQELGRDIVRQESPKAPEKRSKLWLYKDIDKVLTKNMGTKKVQAMVLELSSTKDVDWHPEAFLKMQNLKLLIIDSVHFKHGLKHLPNDLRFLDWRKYPSKSLPSSFESTELVKLCMNCSYIEQLCEGTKENFAMKSLDILTFSGCSKLRRILEFGENMERVSEFYLNGTAITNLPTSIGNLTSLASLSVRDCKNLMSLPHTFFNIKSLENLDLSRCTKLKKQLEKLGTTETVEELNESGIATRLMLSPYAISKIFYLVCRAIKRRIPNSMCLASTSLSGGDMEPYMCRMYDIIAPRSEIPKWFSDRSIEIDVLSDHIWLLYLLPQFYHKEEIKSLSESVANEFNQISIGFCRWDVVVKKCGLRMDLVRERYSEVAAQFLATPISRYAQVFNAQQQDQSNCRKVPRQKCPGVANYWGTLAEMEGGFGYVTKSSAGSLLLFFHMQPNGMQLDQIPGYTAWFLQTCFNNLRKKDCSVLLYRFTDKLIWPHTTPKHDGRIINLLALWYNLNKVMFEGAKQAGI</sequence>
<keyword evidence="5" id="KW-1185">Reference proteome</keyword>
<evidence type="ECO:0000313" key="5">
    <source>
        <dbReference type="Proteomes" id="UP000594261"/>
    </source>
</evidence>
<dbReference type="InterPro" id="IPR002182">
    <property type="entry name" value="NB-ARC"/>
</dbReference>
<reference evidence="4 5" key="1">
    <citation type="journal article" date="2016" name="G3 (Bethesda)">
        <title>First Draft Assembly and Annotation of the Genome of a California Endemic Oak Quercus lobata Nee (Fagaceae).</title>
        <authorList>
            <person name="Sork V.L."/>
            <person name="Fitz-Gibbon S.T."/>
            <person name="Puiu D."/>
            <person name="Crepeau M."/>
            <person name="Gugger P.F."/>
            <person name="Sherman R."/>
            <person name="Stevens K."/>
            <person name="Langley C.H."/>
            <person name="Pellegrini M."/>
            <person name="Salzberg S.L."/>
        </authorList>
    </citation>
    <scope>NUCLEOTIDE SEQUENCE [LARGE SCALE GENOMIC DNA]</scope>
    <source>
        <strain evidence="4 5">cv. SW786</strain>
    </source>
</reference>
<dbReference type="Pfam" id="PF00931">
    <property type="entry name" value="NB-ARC"/>
    <property type="match status" value="1"/>
</dbReference>
<dbReference type="PANTHER" id="PTHR11017">
    <property type="entry name" value="LEUCINE-RICH REPEAT-CONTAINING PROTEIN"/>
    <property type="match status" value="1"/>
</dbReference>
<keyword evidence="1" id="KW-0611">Plant defense</keyword>
<protein>
    <recommendedName>
        <fullName evidence="6">TMV resistance protein N</fullName>
    </recommendedName>
</protein>
<reference evidence="4" key="2">
    <citation type="submission" date="2021-01" db="UniProtKB">
        <authorList>
            <consortium name="EnsemblPlants"/>
        </authorList>
    </citation>
    <scope>IDENTIFICATION</scope>
</reference>
<organism evidence="4 5">
    <name type="scientific">Quercus lobata</name>
    <name type="common">Valley oak</name>
    <dbReference type="NCBI Taxonomy" id="97700"/>
    <lineage>
        <taxon>Eukaryota</taxon>
        <taxon>Viridiplantae</taxon>
        <taxon>Streptophyta</taxon>
        <taxon>Embryophyta</taxon>
        <taxon>Tracheophyta</taxon>
        <taxon>Spermatophyta</taxon>
        <taxon>Magnoliopsida</taxon>
        <taxon>eudicotyledons</taxon>
        <taxon>Gunneridae</taxon>
        <taxon>Pentapetalae</taxon>
        <taxon>rosids</taxon>
        <taxon>fabids</taxon>
        <taxon>Fagales</taxon>
        <taxon>Fagaceae</taxon>
        <taxon>Quercus</taxon>
    </lineage>
</organism>
<evidence type="ECO:0000313" key="4">
    <source>
        <dbReference type="EnsemblPlants" id="QL09p004110:mrna"/>
    </source>
</evidence>
<dbReference type="Gramene" id="QL09p004110:mrna">
    <property type="protein sequence ID" value="QL09p004110:mrna"/>
    <property type="gene ID" value="QL09p004110"/>
</dbReference>
<dbReference type="Gene3D" id="3.40.50.300">
    <property type="entry name" value="P-loop containing nucleotide triphosphate hydrolases"/>
    <property type="match status" value="1"/>
</dbReference>
<feature type="domain" description="Disease resistance protein RPS4B/Roq1-like leucine-rich repeats" evidence="3">
    <location>
        <begin position="457"/>
        <end position="545"/>
    </location>
</feature>
<dbReference type="FunFam" id="1.10.8.430:FF:000002">
    <property type="entry name" value="Disease resistance protein (TIR-NBS-LRR class)"/>
    <property type="match status" value="1"/>
</dbReference>
<dbReference type="InterPro" id="IPR042197">
    <property type="entry name" value="Apaf_helical"/>
</dbReference>
<dbReference type="InterPro" id="IPR058546">
    <property type="entry name" value="RPS4B/Roq1-like_LRR"/>
</dbReference>
<evidence type="ECO:0008006" key="6">
    <source>
        <dbReference type="Google" id="ProtNLM"/>
    </source>
</evidence>
<dbReference type="SUPFAM" id="SSF52540">
    <property type="entry name" value="P-loop containing nucleoside triphosphate hydrolases"/>
    <property type="match status" value="1"/>
</dbReference>
<dbReference type="EnsemblPlants" id="QL09p004110:mrna">
    <property type="protein sequence ID" value="QL09p004110:mrna"/>
    <property type="gene ID" value="QL09p004110"/>
</dbReference>
<evidence type="ECO:0000256" key="1">
    <source>
        <dbReference type="ARBA" id="ARBA00022821"/>
    </source>
</evidence>
<proteinExistence type="predicted"/>
<accession>A0A7N2MFP0</accession>
<feature type="domain" description="NB-ARC" evidence="2">
    <location>
        <begin position="67"/>
        <end position="234"/>
    </location>
</feature>